<feature type="region of interest" description="Disordered" evidence="1">
    <location>
        <begin position="1"/>
        <end position="25"/>
    </location>
</feature>
<keyword evidence="2" id="KW-0812">Transmembrane</keyword>
<feature type="compositionally biased region" description="Low complexity" evidence="1">
    <location>
        <begin position="12"/>
        <end position="22"/>
    </location>
</feature>
<protein>
    <submittedName>
        <fullName evidence="3">Uncharacterized protein</fullName>
    </submittedName>
</protein>
<dbReference type="AlphaFoldDB" id="C3ZMH8"/>
<feature type="compositionally biased region" description="Polar residues" evidence="1">
    <location>
        <begin position="1"/>
        <end position="11"/>
    </location>
</feature>
<dbReference type="EMBL" id="GG666645">
    <property type="protein sequence ID" value="EEN46273.1"/>
    <property type="molecule type" value="Genomic_DNA"/>
</dbReference>
<sequence>MSEGNQQSQANTGGTTPQQQRQTDWRSLADATANIPNPLYVSRADATYDTDANNKKQCRSLLKKLLHTAEFVFCLVVAIMLPYLSERLTSSGRNCSYLHKLIWKSLLDLGTNLEAWDQLALLEKKGPRGRLDRQEKRGPRSRLDRLEKREPWGRLVLCLSDLLDLQEKKEPWDRLVLCLSGLLDFQEKREPWGRLVLQEKRDRLALCLLGHPDLQGRLVCRETRFALDQLDEVRH</sequence>
<evidence type="ECO:0000256" key="1">
    <source>
        <dbReference type="SAM" id="MobiDB-lite"/>
    </source>
</evidence>
<name>C3ZMH8_BRAFL</name>
<keyword evidence="2" id="KW-0472">Membrane</keyword>
<evidence type="ECO:0000313" key="3">
    <source>
        <dbReference type="EMBL" id="EEN46273.1"/>
    </source>
</evidence>
<keyword evidence="2" id="KW-1133">Transmembrane helix</keyword>
<reference evidence="3" key="1">
    <citation type="journal article" date="2008" name="Nature">
        <title>The amphioxus genome and the evolution of the chordate karyotype.</title>
        <authorList>
            <consortium name="US DOE Joint Genome Institute (JGI-PGF)"/>
            <person name="Putnam N.H."/>
            <person name="Butts T."/>
            <person name="Ferrier D.E.K."/>
            <person name="Furlong R.F."/>
            <person name="Hellsten U."/>
            <person name="Kawashima T."/>
            <person name="Robinson-Rechavi M."/>
            <person name="Shoguchi E."/>
            <person name="Terry A."/>
            <person name="Yu J.-K."/>
            <person name="Benito-Gutierrez E.L."/>
            <person name="Dubchak I."/>
            <person name="Garcia-Fernandez J."/>
            <person name="Gibson-Brown J.J."/>
            <person name="Grigoriev I.V."/>
            <person name="Horton A.C."/>
            <person name="de Jong P.J."/>
            <person name="Jurka J."/>
            <person name="Kapitonov V.V."/>
            <person name="Kohara Y."/>
            <person name="Kuroki Y."/>
            <person name="Lindquist E."/>
            <person name="Lucas S."/>
            <person name="Osoegawa K."/>
            <person name="Pennacchio L.A."/>
            <person name="Salamov A.A."/>
            <person name="Satou Y."/>
            <person name="Sauka-Spengler T."/>
            <person name="Schmutz J."/>
            <person name="Shin-I T."/>
            <person name="Toyoda A."/>
            <person name="Bronner-Fraser M."/>
            <person name="Fujiyama A."/>
            <person name="Holland L.Z."/>
            <person name="Holland P.W.H."/>
            <person name="Satoh N."/>
            <person name="Rokhsar D.S."/>
        </authorList>
    </citation>
    <scope>NUCLEOTIDE SEQUENCE [LARGE SCALE GENOMIC DNA]</scope>
    <source>
        <strain evidence="3">S238N-H82</strain>
        <tissue evidence="3">Testes</tissue>
    </source>
</reference>
<gene>
    <name evidence="3" type="ORF">BRAFLDRAFT_109336</name>
</gene>
<accession>C3ZMH8</accession>
<proteinExistence type="predicted"/>
<dbReference type="InParanoid" id="C3ZMH8"/>
<organism>
    <name type="scientific">Branchiostoma floridae</name>
    <name type="common">Florida lancelet</name>
    <name type="synonym">Amphioxus</name>
    <dbReference type="NCBI Taxonomy" id="7739"/>
    <lineage>
        <taxon>Eukaryota</taxon>
        <taxon>Metazoa</taxon>
        <taxon>Chordata</taxon>
        <taxon>Cephalochordata</taxon>
        <taxon>Leptocardii</taxon>
        <taxon>Amphioxiformes</taxon>
        <taxon>Branchiostomatidae</taxon>
        <taxon>Branchiostoma</taxon>
    </lineage>
</organism>
<evidence type="ECO:0000256" key="2">
    <source>
        <dbReference type="SAM" id="Phobius"/>
    </source>
</evidence>
<feature type="transmembrane region" description="Helical" evidence="2">
    <location>
        <begin position="65"/>
        <end position="84"/>
    </location>
</feature>